<protein>
    <submittedName>
        <fullName evidence="5">Iron transporter</fullName>
    </submittedName>
</protein>
<evidence type="ECO:0000256" key="3">
    <source>
        <dbReference type="SAM" id="MobiDB-lite"/>
    </source>
</evidence>
<evidence type="ECO:0000256" key="4">
    <source>
        <dbReference type="SAM" id="SignalP"/>
    </source>
</evidence>
<sequence length="218" mass="22872">MKKKLLACTAAAAMAVSLGACSSGDSAESADSSAPAATTEESAAADATDDASAEADVIGINEIPVGDSGPQTNDALTVDAVYFQAVDLEHGSMAMPAASESDMHFEIDVATNEKATEWGYEADQFLPYLDVTAVATNIDTGEEVDLGTMMPMIASDGPHYGNNISLDPGNYNVVVTIASPADSFMLHTGKDSSGVKGRFWTEPLTFEFDNWQWDGQLI</sequence>
<evidence type="ECO:0000313" key="6">
    <source>
        <dbReference type="Proteomes" id="UP001596527"/>
    </source>
</evidence>
<comment type="similarity">
    <text evidence="1">Belongs to the UPF0423 family.</text>
</comment>
<dbReference type="InterPro" id="IPR018470">
    <property type="entry name" value="Metal-bd_Tp34-typ"/>
</dbReference>
<feature type="region of interest" description="Disordered" evidence="3">
    <location>
        <begin position="22"/>
        <end position="51"/>
    </location>
</feature>
<evidence type="ECO:0000256" key="2">
    <source>
        <dbReference type="ARBA" id="ARBA00022729"/>
    </source>
</evidence>
<comment type="caution">
    <text evidence="5">The sequence shown here is derived from an EMBL/GenBank/DDBJ whole genome shotgun (WGS) entry which is preliminary data.</text>
</comment>
<evidence type="ECO:0000256" key="1">
    <source>
        <dbReference type="ARBA" id="ARBA00010013"/>
    </source>
</evidence>
<accession>A0ABW2SPM4</accession>
<keyword evidence="2 4" id="KW-0732">Signal</keyword>
<gene>
    <name evidence="5" type="ORF">ACFQWG_12860</name>
</gene>
<dbReference type="Proteomes" id="UP001596527">
    <property type="component" value="Unassembled WGS sequence"/>
</dbReference>
<dbReference type="PROSITE" id="PS51257">
    <property type="entry name" value="PROKAR_LIPOPROTEIN"/>
    <property type="match status" value="1"/>
</dbReference>
<dbReference type="EMBL" id="JBHTEF010000001">
    <property type="protein sequence ID" value="MFC7582085.1"/>
    <property type="molecule type" value="Genomic_DNA"/>
</dbReference>
<evidence type="ECO:0000313" key="5">
    <source>
        <dbReference type="EMBL" id="MFC7582085.1"/>
    </source>
</evidence>
<dbReference type="InterPro" id="IPR038482">
    <property type="entry name" value="Tp34-type_sf"/>
</dbReference>
<dbReference type="RefSeq" id="WP_380975919.1">
    <property type="nucleotide sequence ID" value="NZ_JBHTEF010000001.1"/>
</dbReference>
<name>A0ABW2SPM4_9ACTO</name>
<dbReference type="Pfam" id="PF10634">
    <property type="entry name" value="Iron_transport"/>
    <property type="match status" value="1"/>
</dbReference>
<feature type="compositionally biased region" description="Low complexity" evidence="3">
    <location>
        <begin position="25"/>
        <end position="46"/>
    </location>
</feature>
<keyword evidence="6" id="KW-1185">Reference proteome</keyword>
<proteinExistence type="inferred from homology"/>
<reference evidence="6" key="1">
    <citation type="journal article" date="2019" name="Int. J. Syst. Evol. Microbiol.">
        <title>The Global Catalogue of Microorganisms (GCM) 10K type strain sequencing project: providing services to taxonomists for standard genome sequencing and annotation.</title>
        <authorList>
            <consortium name="The Broad Institute Genomics Platform"/>
            <consortium name="The Broad Institute Genome Sequencing Center for Infectious Disease"/>
            <person name="Wu L."/>
            <person name="Ma J."/>
        </authorList>
    </citation>
    <scope>NUCLEOTIDE SEQUENCE [LARGE SCALE GENOMIC DNA]</scope>
    <source>
        <strain evidence="6">CCUG 56698</strain>
    </source>
</reference>
<dbReference type="Gene3D" id="2.60.40.2480">
    <property type="entry name" value="Periplasmic metal-binding protein Tp34-type"/>
    <property type="match status" value="1"/>
</dbReference>
<feature type="signal peptide" evidence="4">
    <location>
        <begin position="1"/>
        <end position="22"/>
    </location>
</feature>
<feature type="chain" id="PRO_5045260786" evidence="4">
    <location>
        <begin position="23"/>
        <end position="218"/>
    </location>
</feature>
<organism evidence="5 6">
    <name type="scientific">Schaalia naturae</name>
    <dbReference type="NCBI Taxonomy" id="635203"/>
    <lineage>
        <taxon>Bacteria</taxon>
        <taxon>Bacillati</taxon>
        <taxon>Actinomycetota</taxon>
        <taxon>Actinomycetes</taxon>
        <taxon>Actinomycetales</taxon>
        <taxon>Actinomycetaceae</taxon>
        <taxon>Schaalia</taxon>
    </lineage>
</organism>